<accession>A0A5J4TJJ6</accession>
<gene>
    <name evidence="1" type="ORF">EZS28_045931</name>
</gene>
<sequence length="109" mass="13000">MKEDEEANHIKIEIKYMQSNKIYRDMISAQTNRNLTELKNFQTGIDLAQQVDKDPNDQQSVKDSIWTEDEITQKPRGEIRRDYQLLYRNLLQPVQQTLPKPQFTLTIIY</sequence>
<evidence type="ECO:0000313" key="2">
    <source>
        <dbReference type="Proteomes" id="UP000324800"/>
    </source>
</evidence>
<proteinExistence type="predicted"/>
<organism evidence="1 2">
    <name type="scientific">Streblomastix strix</name>
    <dbReference type="NCBI Taxonomy" id="222440"/>
    <lineage>
        <taxon>Eukaryota</taxon>
        <taxon>Metamonada</taxon>
        <taxon>Preaxostyla</taxon>
        <taxon>Oxymonadida</taxon>
        <taxon>Streblomastigidae</taxon>
        <taxon>Streblomastix</taxon>
    </lineage>
</organism>
<evidence type="ECO:0000313" key="1">
    <source>
        <dbReference type="EMBL" id="KAA6358544.1"/>
    </source>
</evidence>
<name>A0A5J4TJJ6_9EUKA</name>
<reference evidence="1 2" key="1">
    <citation type="submission" date="2019-03" db="EMBL/GenBank/DDBJ databases">
        <title>Single cell metagenomics reveals metabolic interactions within the superorganism composed of flagellate Streblomastix strix and complex community of Bacteroidetes bacteria on its surface.</title>
        <authorList>
            <person name="Treitli S.C."/>
            <person name="Kolisko M."/>
            <person name="Husnik F."/>
            <person name="Keeling P."/>
            <person name="Hampl V."/>
        </authorList>
    </citation>
    <scope>NUCLEOTIDE SEQUENCE [LARGE SCALE GENOMIC DNA]</scope>
    <source>
        <strain evidence="1">ST1C</strain>
    </source>
</reference>
<dbReference type="EMBL" id="SNRW01029705">
    <property type="protein sequence ID" value="KAA6358544.1"/>
    <property type="molecule type" value="Genomic_DNA"/>
</dbReference>
<dbReference type="Proteomes" id="UP000324800">
    <property type="component" value="Unassembled WGS sequence"/>
</dbReference>
<protein>
    <submittedName>
        <fullName evidence="1">Uncharacterized protein</fullName>
    </submittedName>
</protein>
<comment type="caution">
    <text evidence="1">The sequence shown here is derived from an EMBL/GenBank/DDBJ whole genome shotgun (WGS) entry which is preliminary data.</text>
</comment>
<dbReference type="AlphaFoldDB" id="A0A5J4TJJ6"/>